<keyword evidence="2" id="KW-0597">Phosphoprotein</keyword>
<feature type="domain" description="Response regulatory" evidence="3">
    <location>
        <begin position="2"/>
        <end position="113"/>
    </location>
</feature>
<dbReference type="RefSeq" id="WP_130256938.1">
    <property type="nucleotide sequence ID" value="NZ_PPSX01000085.1"/>
</dbReference>
<dbReference type="Pfam" id="PF04397">
    <property type="entry name" value="LytTR"/>
    <property type="match status" value="1"/>
</dbReference>
<name>A0A4Q7IHY6_9GAMM</name>
<protein>
    <submittedName>
        <fullName evidence="5">DNA-binding response regulator</fullName>
    </submittedName>
</protein>
<proteinExistence type="predicted"/>
<dbReference type="Gene3D" id="2.40.50.1020">
    <property type="entry name" value="LytTr DNA-binding domain"/>
    <property type="match status" value="1"/>
</dbReference>
<dbReference type="PANTHER" id="PTHR37299">
    <property type="entry name" value="TRANSCRIPTIONAL REGULATOR-RELATED"/>
    <property type="match status" value="1"/>
</dbReference>
<keyword evidence="5" id="KW-0238">DNA-binding</keyword>
<dbReference type="Pfam" id="PF00072">
    <property type="entry name" value="Response_reg"/>
    <property type="match status" value="1"/>
</dbReference>
<keyword evidence="1" id="KW-0902">Two-component regulatory system</keyword>
<feature type="domain" description="HTH LytTR-type" evidence="4">
    <location>
        <begin position="147"/>
        <end position="240"/>
    </location>
</feature>
<reference evidence="5 6" key="1">
    <citation type="submission" date="2018-01" db="EMBL/GenBank/DDBJ databases">
        <title>Co-occurrence of chitin degradation, pigmentation and bioactivity in marine Pseudoalteromonas.</title>
        <authorList>
            <person name="Paulsen S."/>
            <person name="Gram L."/>
            <person name="Machado H."/>
        </authorList>
    </citation>
    <scope>NUCLEOTIDE SEQUENCE [LARGE SCALE GENOMIC DNA]</scope>
    <source>
        <strain evidence="5 6">S3898</strain>
    </source>
</reference>
<dbReference type="InterPro" id="IPR011006">
    <property type="entry name" value="CheY-like_superfamily"/>
</dbReference>
<accession>A0A4Q7IHY6</accession>
<evidence type="ECO:0000313" key="5">
    <source>
        <dbReference type="EMBL" id="RZQ51674.1"/>
    </source>
</evidence>
<dbReference type="AlphaFoldDB" id="A0A4Q7IHY6"/>
<dbReference type="PANTHER" id="PTHR37299:SF1">
    <property type="entry name" value="STAGE 0 SPORULATION PROTEIN A HOMOLOG"/>
    <property type="match status" value="1"/>
</dbReference>
<dbReference type="InterPro" id="IPR001789">
    <property type="entry name" value="Sig_transdc_resp-reg_receiver"/>
</dbReference>
<dbReference type="SMART" id="SM00850">
    <property type="entry name" value="LytTR"/>
    <property type="match status" value="1"/>
</dbReference>
<dbReference type="EMBL" id="PPSX01000085">
    <property type="protein sequence ID" value="RZQ51674.1"/>
    <property type="molecule type" value="Genomic_DNA"/>
</dbReference>
<sequence length="240" mass="27736">MKAIIIEDSRLARLELNTMLCEFEQIEVIAQAADPDEGIALIKQHQPEILFLDIQMPGKNGFELLDEIDFQGKVIFTTAYDEYAIRSFDYDAFDYLLKPIETERLTVTINKLIRLEASEPAPQDTEQVKFDENSSVFLKDGDECDFVPLKDIFLIESCSNYCFIHHKQQKPLIKKSLNLLEARLPETLFFRANRQQIINLRQVKNVDIAVNGNLLITLHSGHEVEASRRHSSRFKQLMSF</sequence>
<evidence type="ECO:0000259" key="4">
    <source>
        <dbReference type="PROSITE" id="PS50930"/>
    </source>
</evidence>
<dbReference type="PROSITE" id="PS50110">
    <property type="entry name" value="RESPONSE_REGULATORY"/>
    <property type="match status" value="1"/>
</dbReference>
<comment type="caution">
    <text evidence="5">The sequence shown here is derived from an EMBL/GenBank/DDBJ whole genome shotgun (WGS) entry which is preliminary data.</text>
</comment>
<organism evidence="5 6">
    <name type="scientific">Pseudoalteromonas phenolica</name>
    <dbReference type="NCBI Taxonomy" id="161398"/>
    <lineage>
        <taxon>Bacteria</taxon>
        <taxon>Pseudomonadati</taxon>
        <taxon>Pseudomonadota</taxon>
        <taxon>Gammaproteobacteria</taxon>
        <taxon>Alteromonadales</taxon>
        <taxon>Pseudoalteromonadaceae</taxon>
        <taxon>Pseudoalteromonas</taxon>
    </lineage>
</organism>
<dbReference type="SMART" id="SM00448">
    <property type="entry name" value="REC"/>
    <property type="match status" value="1"/>
</dbReference>
<feature type="modified residue" description="4-aspartylphosphate" evidence="2">
    <location>
        <position position="53"/>
    </location>
</feature>
<gene>
    <name evidence="5" type="ORF">C1E23_18270</name>
</gene>
<evidence type="ECO:0000313" key="6">
    <source>
        <dbReference type="Proteomes" id="UP000291338"/>
    </source>
</evidence>
<evidence type="ECO:0000259" key="3">
    <source>
        <dbReference type="PROSITE" id="PS50110"/>
    </source>
</evidence>
<dbReference type="Gene3D" id="3.40.50.2300">
    <property type="match status" value="1"/>
</dbReference>
<dbReference type="Proteomes" id="UP000291338">
    <property type="component" value="Unassembled WGS sequence"/>
</dbReference>
<dbReference type="InterPro" id="IPR046947">
    <property type="entry name" value="LytR-like"/>
</dbReference>
<evidence type="ECO:0000256" key="2">
    <source>
        <dbReference type="PROSITE-ProRule" id="PRU00169"/>
    </source>
</evidence>
<dbReference type="PROSITE" id="PS50930">
    <property type="entry name" value="HTH_LYTTR"/>
    <property type="match status" value="1"/>
</dbReference>
<dbReference type="GO" id="GO:0003677">
    <property type="term" value="F:DNA binding"/>
    <property type="evidence" value="ECO:0007669"/>
    <property type="project" value="UniProtKB-KW"/>
</dbReference>
<dbReference type="SUPFAM" id="SSF52172">
    <property type="entry name" value="CheY-like"/>
    <property type="match status" value="1"/>
</dbReference>
<evidence type="ECO:0000256" key="1">
    <source>
        <dbReference type="ARBA" id="ARBA00023012"/>
    </source>
</evidence>
<dbReference type="GO" id="GO:0000156">
    <property type="term" value="F:phosphorelay response regulator activity"/>
    <property type="evidence" value="ECO:0007669"/>
    <property type="project" value="InterPro"/>
</dbReference>
<dbReference type="InterPro" id="IPR007492">
    <property type="entry name" value="LytTR_DNA-bd_dom"/>
</dbReference>